<evidence type="ECO:0000313" key="3">
    <source>
        <dbReference type="Proteomes" id="UP000199572"/>
    </source>
</evidence>
<dbReference type="OrthoDB" id="9799565at2"/>
<protein>
    <recommendedName>
        <fullName evidence="4">DUF2798 domain-containing protein</fullName>
    </recommendedName>
</protein>
<gene>
    <name evidence="2" type="ORF">SAMN04488023_10952</name>
</gene>
<keyword evidence="1" id="KW-1133">Transmembrane helix</keyword>
<feature type="transmembrane region" description="Helical" evidence="1">
    <location>
        <begin position="37"/>
        <end position="56"/>
    </location>
</feature>
<name>A0A1H9P6F0_9SPHI</name>
<dbReference type="Pfam" id="PF11391">
    <property type="entry name" value="DUF2798"/>
    <property type="match status" value="1"/>
</dbReference>
<dbReference type="InterPro" id="IPR021529">
    <property type="entry name" value="DUF2798"/>
</dbReference>
<dbReference type="Proteomes" id="UP000199572">
    <property type="component" value="Unassembled WGS sequence"/>
</dbReference>
<dbReference type="RefSeq" id="WP_090883741.1">
    <property type="nucleotide sequence ID" value="NZ_FOGG01000009.1"/>
</dbReference>
<evidence type="ECO:0000313" key="2">
    <source>
        <dbReference type="EMBL" id="SER43768.1"/>
    </source>
</evidence>
<evidence type="ECO:0008006" key="4">
    <source>
        <dbReference type="Google" id="ProtNLM"/>
    </source>
</evidence>
<sequence length="73" mass="8171">MKSKILFAVIMGMITTGIISFSLLAINLGLSERFVGIWLKSWLTGYLIVIPVILLLGPQVQKAVNWALNENRR</sequence>
<keyword evidence="3" id="KW-1185">Reference proteome</keyword>
<feature type="transmembrane region" description="Helical" evidence="1">
    <location>
        <begin position="6"/>
        <end position="30"/>
    </location>
</feature>
<dbReference type="EMBL" id="FOGG01000009">
    <property type="protein sequence ID" value="SER43768.1"/>
    <property type="molecule type" value="Genomic_DNA"/>
</dbReference>
<evidence type="ECO:0000256" key="1">
    <source>
        <dbReference type="SAM" id="Phobius"/>
    </source>
</evidence>
<proteinExistence type="predicted"/>
<keyword evidence="1" id="KW-0472">Membrane</keyword>
<reference evidence="2 3" key="1">
    <citation type="submission" date="2016-10" db="EMBL/GenBank/DDBJ databases">
        <authorList>
            <person name="de Groot N.N."/>
        </authorList>
    </citation>
    <scope>NUCLEOTIDE SEQUENCE [LARGE SCALE GENOMIC DNA]</scope>
    <source>
        <strain evidence="2 3">DSM 18610</strain>
    </source>
</reference>
<accession>A0A1H9P6F0</accession>
<organism evidence="2 3">
    <name type="scientific">Pedobacter rhizosphaerae</name>
    <dbReference type="NCBI Taxonomy" id="390241"/>
    <lineage>
        <taxon>Bacteria</taxon>
        <taxon>Pseudomonadati</taxon>
        <taxon>Bacteroidota</taxon>
        <taxon>Sphingobacteriia</taxon>
        <taxon>Sphingobacteriales</taxon>
        <taxon>Sphingobacteriaceae</taxon>
        <taxon>Pedobacter</taxon>
    </lineage>
</organism>
<keyword evidence="1" id="KW-0812">Transmembrane</keyword>
<dbReference type="STRING" id="390241.SAMN04488023_10952"/>
<dbReference type="AlphaFoldDB" id="A0A1H9P6F0"/>